<dbReference type="VEuPathDB" id="FungiDB:ACJ73_06309"/>
<evidence type="ECO:0000256" key="2">
    <source>
        <dbReference type="ARBA" id="ARBA00022898"/>
    </source>
</evidence>
<dbReference type="Gene3D" id="3.40.640.10">
    <property type="entry name" value="Type I PLP-dependent aspartate aminotransferase-like (Major domain)"/>
    <property type="match status" value="1"/>
</dbReference>
<evidence type="ECO:0000256" key="3">
    <source>
        <dbReference type="PIRSR" id="PIRSR001434-2"/>
    </source>
</evidence>
<dbReference type="InterPro" id="IPR015422">
    <property type="entry name" value="PyrdxlP-dep_Trfase_small"/>
</dbReference>
<name>A0A1J9R1I6_9EURO</name>
<dbReference type="PANTHER" id="PTHR11808:SF35">
    <property type="entry name" value="CYSTATHIONINE GAMMA-SYNTHASE (AFU_ORTHOLOGUE AFUA_7G01590)"/>
    <property type="match status" value="1"/>
</dbReference>
<dbReference type="PIRSF" id="PIRSF001434">
    <property type="entry name" value="CGS"/>
    <property type="match status" value="1"/>
</dbReference>
<dbReference type="PANTHER" id="PTHR11808">
    <property type="entry name" value="TRANS-SULFURATION ENZYME FAMILY MEMBER"/>
    <property type="match status" value="1"/>
</dbReference>
<dbReference type="GO" id="GO:0030170">
    <property type="term" value="F:pyridoxal phosphate binding"/>
    <property type="evidence" value="ECO:0007669"/>
    <property type="project" value="InterPro"/>
</dbReference>
<protein>
    <recommendedName>
        <fullName evidence="8">Cystathionine beta-lyase</fullName>
    </recommendedName>
</protein>
<comment type="cofactor">
    <cofactor evidence="1 4">
        <name>pyridoxal 5'-phosphate</name>
        <dbReference type="ChEBI" id="CHEBI:597326"/>
    </cofactor>
</comment>
<reference evidence="6 7" key="1">
    <citation type="submission" date="2015-08" db="EMBL/GenBank/DDBJ databases">
        <title>Emmonsia species relationships and genome sequence.</title>
        <authorList>
            <person name="Cuomo C.A."/>
            <person name="Schwartz I.S."/>
            <person name="Kenyon C."/>
            <person name="De Hoog G.S."/>
            <person name="Govender N.P."/>
            <person name="Botha A."/>
            <person name="Moreno L."/>
            <person name="De Vries M."/>
            <person name="Munoz J.F."/>
            <person name="Stielow J.B."/>
        </authorList>
    </citation>
    <scope>NUCLEOTIDE SEQUENCE [LARGE SCALE GENOMIC DNA]</scope>
    <source>
        <strain evidence="6 7">EI222</strain>
    </source>
</reference>
<evidence type="ECO:0008006" key="8">
    <source>
        <dbReference type="Google" id="ProtNLM"/>
    </source>
</evidence>
<evidence type="ECO:0000256" key="4">
    <source>
        <dbReference type="RuleBase" id="RU362118"/>
    </source>
</evidence>
<dbReference type="SUPFAM" id="SSF53383">
    <property type="entry name" value="PLP-dependent transferases"/>
    <property type="match status" value="1"/>
</dbReference>
<gene>
    <name evidence="6" type="ORF">ACJ73_06309</name>
</gene>
<dbReference type="OrthoDB" id="3512640at2759"/>
<evidence type="ECO:0000256" key="1">
    <source>
        <dbReference type="ARBA" id="ARBA00001933"/>
    </source>
</evidence>
<dbReference type="STRING" id="1658174.A0A1J9R1I6"/>
<dbReference type="Pfam" id="PF01053">
    <property type="entry name" value="Cys_Met_Meta_PP"/>
    <property type="match status" value="1"/>
</dbReference>
<dbReference type="AlphaFoldDB" id="A0A1J9R1I6"/>
<evidence type="ECO:0000313" key="6">
    <source>
        <dbReference type="EMBL" id="OJD22343.1"/>
    </source>
</evidence>
<keyword evidence="2 3" id="KW-0663">Pyridoxal phosphate</keyword>
<dbReference type="GO" id="GO:0019346">
    <property type="term" value="P:transsulfuration"/>
    <property type="evidence" value="ECO:0007669"/>
    <property type="project" value="InterPro"/>
</dbReference>
<dbReference type="Gene3D" id="3.90.1150.10">
    <property type="entry name" value="Aspartate Aminotransferase, domain 1"/>
    <property type="match status" value="1"/>
</dbReference>
<dbReference type="FunFam" id="3.40.640.10:FF:000072">
    <property type="entry name" value="Putative cystathionine beta-lyase"/>
    <property type="match status" value="1"/>
</dbReference>
<accession>A0A1J9R1I6</accession>
<keyword evidence="7" id="KW-1185">Reference proteome</keyword>
<feature type="region of interest" description="Disordered" evidence="5">
    <location>
        <begin position="1"/>
        <end position="20"/>
    </location>
</feature>
<organism evidence="6 7">
    <name type="scientific">Blastomyces percursus</name>
    <dbReference type="NCBI Taxonomy" id="1658174"/>
    <lineage>
        <taxon>Eukaryota</taxon>
        <taxon>Fungi</taxon>
        <taxon>Dikarya</taxon>
        <taxon>Ascomycota</taxon>
        <taxon>Pezizomycotina</taxon>
        <taxon>Eurotiomycetes</taxon>
        <taxon>Eurotiomycetidae</taxon>
        <taxon>Onygenales</taxon>
        <taxon>Ajellomycetaceae</taxon>
        <taxon>Blastomyces</taxon>
    </lineage>
</organism>
<sequence length="416" mass="45679">MTSNDVESLQKSMAELQSPSHARANLHPATLALHADDALNVVTDVAPPLHLSTTFRYCNNPEELVPWSDNTLASLPATSHIYSRHTNPSSTRFETILTPLLHGHVVSYTSGLAALHAALVLLNPRRIAVSNGYHGSHGVIELQTRLNGLQKLPLDCPADELQQGDVILLETPINPHGTAFDIQHYANKAHARGAYLVVDSTFGPPSLQDPFRWGADVVLHSGSKYLGGHSDMLCGVLAVQRAEWKAQLVKDRLLLGSVMGNMEGWLGVRSLRTLEVRVQRQSANAARLVEFIHGALEMADADVKEGSEEAAVRAVVETVKHASLQEGEWVRRQMPNGFGTVFSITLREKQFAQLLPTKLRLFHHATSLGGVESLIEWRALTDPTVDQRLLRVSVGLENWEDLKADFVQAMTEVVKG</sequence>
<dbReference type="InterPro" id="IPR015424">
    <property type="entry name" value="PyrdxlP-dep_Trfase"/>
</dbReference>
<dbReference type="InterPro" id="IPR015421">
    <property type="entry name" value="PyrdxlP-dep_Trfase_major"/>
</dbReference>
<dbReference type="FunFam" id="3.90.1150.10:FF:000066">
    <property type="entry name" value="Putative cystathionine beta-lyase"/>
    <property type="match status" value="1"/>
</dbReference>
<dbReference type="InterPro" id="IPR000277">
    <property type="entry name" value="Cys/Met-Metab_PyrdxlP-dep_enz"/>
</dbReference>
<dbReference type="GO" id="GO:0016846">
    <property type="term" value="F:carbon-sulfur lyase activity"/>
    <property type="evidence" value="ECO:0007669"/>
    <property type="project" value="TreeGrafter"/>
</dbReference>
<evidence type="ECO:0000313" key="7">
    <source>
        <dbReference type="Proteomes" id="UP000242791"/>
    </source>
</evidence>
<evidence type="ECO:0000256" key="5">
    <source>
        <dbReference type="SAM" id="MobiDB-lite"/>
    </source>
</evidence>
<comment type="similarity">
    <text evidence="4">Belongs to the trans-sulfuration enzymes family.</text>
</comment>
<feature type="modified residue" description="N6-(pyridoxal phosphate)lysine" evidence="3">
    <location>
        <position position="224"/>
    </location>
</feature>
<comment type="caution">
    <text evidence="6">The sequence shown here is derived from an EMBL/GenBank/DDBJ whole genome shotgun (WGS) entry which is preliminary data.</text>
</comment>
<dbReference type="EMBL" id="LGTZ01001093">
    <property type="protein sequence ID" value="OJD22343.1"/>
    <property type="molecule type" value="Genomic_DNA"/>
</dbReference>
<proteinExistence type="inferred from homology"/>
<dbReference type="Proteomes" id="UP000242791">
    <property type="component" value="Unassembled WGS sequence"/>
</dbReference>
<dbReference type="GO" id="GO:0005737">
    <property type="term" value="C:cytoplasm"/>
    <property type="evidence" value="ECO:0007669"/>
    <property type="project" value="TreeGrafter"/>
</dbReference>